<keyword evidence="2" id="KW-1185">Reference proteome</keyword>
<organism evidence="1 2">
    <name type="scientific">Aurantiacibacter atlanticus</name>
    <dbReference type="NCBI Taxonomy" id="1648404"/>
    <lineage>
        <taxon>Bacteria</taxon>
        <taxon>Pseudomonadati</taxon>
        <taxon>Pseudomonadota</taxon>
        <taxon>Alphaproteobacteria</taxon>
        <taxon>Sphingomonadales</taxon>
        <taxon>Erythrobacteraceae</taxon>
        <taxon>Aurantiacibacter</taxon>
    </lineage>
</organism>
<dbReference type="KEGG" id="ery:CP97_11585"/>
<reference evidence="2" key="2">
    <citation type="submission" date="2015-04" db="EMBL/GenBank/DDBJ databases">
        <title>The complete genome sequence of Erythrobacter sp. s21-N3.</title>
        <authorList>
            <person name="Zhuang L."/>
            <person name="Liu Y."/>
            <person name="Shao Z."/>
        </authorList>
    </citation>
    <scope>NUCLEOTIDE SEQUENCE [LARGE SCALE GENOMIC DNA]</scope>
    <source>
        <strain evidence="2">s21-N3</strain>
    </source>
</reference>
<reference evidence="1 2" key="1">
    <citation type="journal article" date="2015" name="Int. J. Syst. Evol. Microbiol.">
        <title>Erythrobacter atlanticus sp. nov., a bacterium from ocean sediment able to degrade polycyclic aromatic hydrocarbons.</title>
        <authorList>
            <person name="Zhuang L."/>
            <person name="Liu Y."/>
            <person name="Wang L."/>
            <person name="Wang W."/>
            <person name="Shao Z."/>
        </authorList>
    </citation>
    <scope>NUCLEOTIDE SEQUENCE [LARGE SCALE GENOMIC DNA]</scope>
    <source>
        <strain evidence="2">s21-N3</strain>
    </source>
</reference>
<dbReference type="EMBL" id="CP011310">
    <property type="protein sequence ID" value="AKQ42536.2"/>
    <property type="molecule type" value="Genomic_DNA"/>
</dbReference>
<sequence>MEANGNSLIVYDSKAGNRIVAFRAADGATYSYRGKRGRVLAMLVKRPGGVTQHDTYPWHTRLGGTIHALRQDGLSISTEIVGRYRHARYRLATPGCLLKQRSARESGQ</sequence>
<name>A0A0H4VI00_9SPHN</name>
<dbReference type="STRING" id="1648404.CP97_11585"/>
<dbReference type="Proteomes" id="UP000059113">
    <property type="component" value="Chromosome"/>
</dbReference>
<protein>
    <submittedName>
        <fullName evidence="1">Uncharacterized protein</fullName>
    </submittedName>
</protein>
<evidence type="ECO:0000313" key="2">
    <source>
        <dbReference type="Proteomes" id="UP000059113"/>
    </source>
</evidence>
<accession>A0A0H4VI00</accession>
<dbReference type="AlphaFoldDB" id="A0A0H4VI00"/>
<gene>
    <name evidence="1" type="ORF">CP97_11585</name>
</gene>
<proteinExistence type="predicted"/>
<evidence type="ECO:0000313" key="1">
    <source>
        <dbReference type="EMBL" id="AKQ42536.2"/>
    </source>
</evidence>